<evidence type="ECO:0000313" key="3">
    <source>
        <dbReference type="EMBL" id="KAG5303640.1"/>
    </source>
</evidence>
<dbReference type="Proteomes" id="UP000670092">
    <property type="component" value="Unassembled WGS sequence"/>
</dbReference>
<dbReference type="EMBL" id="JAEVHI010000001">
    <property type="protein sequence ID" value="KAG5303640.1"/>
    <property type="molecule type" value="Genomic_DNA"/>
</dbReference>
<organism evidence="3 4">
    <name type="scientific">Ajellomyces capsulatus</name>
    <name type="common">Darling's disease fungus</name>
    <name type="synonym">Histoplasma capsulatum</name>
    <dbReference type="NCBI Taxonomy" id="5037"/>
    <lineage>
        <taxon>Eukaryota</taxon>
        <taxon>Fungi</taxon>
        <taxon>Dikarya</taxon>
        <taxon>Ascomycota</taxon>
        <taxon>Pezizomycotina</taxon>
        <taxon>Eurotiomycetes</taxon>
        <taxon>Eurotiomycetidae</taxon>
        <taxon>Onygenales</taxon>
        <taxon>Ajellomycetaceae</taxon>
        <taxon>Histoplasma</taxon>
    </lineage>
</organism>
<proteinExistence type="predicted"/>
<keyword evidence="2" id="KW-1133">Transmembrane helix</keyword>
<reference evidence="3 4" key="1">
    <citation type="submission" date="2021-01" db="EMBL/GenBank/DDBJ databases">
        <title>Chromosome-level genome assembly of a human fungal pathogen reveals clustering of transcriptionally co-regulated genes.</title>
        <authorList>
            <person name="Voorhies M."/>
            <person name="Cohen S."/>
            <person name="Shea T.P."/>
            <person name="Petrus S."/>
            <person name="Munoz J.F."/>
            <person name="Poplawski S."/>
            <person name="Goldman W.E."/>
            <person name="Michael T."/>
            <person name="Cuomo C.A."/>
            <person name="Sil A."/>
            <person name="Beyhan S."/>
        </authorList>
    </citation>
    <scope>NUCLEOTIDE SEQUENCE [LARGE SCALE GENOMIC DNA]</scope>
    <source>
        <strain evidence="3 4">G184AR</strain>
    </source>
</reference>
<comment type="caution">
    <text evidence="3">The sequence shown here is derived from an EMBL/GenBank/DDBJ whole genome shotgun (WGS) entry which is preliminary data.</text>
</comment>
<name>A0A8H7Z3T3_AJECA</name>
<evidence type="ECO:0000256" key="1">
    <source>
        <dbReference type="SAM" id="MobiDB-lite"/>
    </source>
</evidence>
<feature type="transmembrane region" description="Helical" evidence="2">
    <location>
        <begin position="16"/>
        <end position="39"/>
    </location>
</feature>
<keyword evidence="2" id="KW-0472">Membrane</keyword>
<evidence type="ECO:0000313" key="4">
    <source>
        <dbReference type="Proteomes" id="UP000670092"/>
    </source>
</evidence>
<dbReference type="VEuPathDB" id="FungiDB:I7I52_01693"/>
<dbReference type="AlphaFoldDB" id="A0A8H7Z3T3"/>
<feature type="region of interest" description="Disordered" evidence="1">
    <location>
        <begin position="61"/>
        <end position="80"/>
    </location>
</feature>
<accession>A0A8H7Z3T3</accession>
<gene>
    <name evidence="3" type="ORF">I7I52_01693</name>
</gene>
<protein>
    <submittedName>
        <fullName evidence="3">Uncharacterized protein</fullName>
    </submittedName>
</protein>
<evidence type="ECO:0000256" key="2">
    <source>
        <dbReference type="SAM" id="Phobius"/>
    </source>
</evidence>
<keyword evidence="2" id="KW-0812">Transmembrane</keyword>
<sequence length="122" mass="14159">MGGSLETYPKIHPYTYIQYFFFFFFHLSCVLIAKFGIYFNDTVSPFDSGFGWRFQFESRTRQTRQHGAGRPNSPQHVPSANRLRTNASSAIHIRFYPTTPSHPFHPLSSLRNNLPAFPLFSH</sequence>